<dbReference type="GO" id="GO:0010498">
    <property type="term" value="P:proteasomal protein catabolic process"/>
    <property type="evidence" value="ECO:0007669"/>
    <property type="project" value="UniProtKB-ARBA"/>
</dbReference>
<dbReference type="InterPro" id="IPR001841">
    <property type="entry name" value="Znf_RING"/>
</dbReference>
<evidence type="ECO:0000256" key="9">
    <source>
        <dbReference type="ARBA" id="ARBA00022833"/>
    </source>
</evidence>
<evidence type="ECO:0000313" key="14">
    <source>
        <dbReference type="Proteomes" id="UP000826195"/>
    </source>
</evidence>
<gene>
    <name evidence="13" type="ORF">KQX54_016682</name>
</gene>
<dbReference type="EC" id="2.3.2.27" evidence="4"/>
<keyword evidence="7 10" id="KW-0863">Zinc-finger</keyword>
<dbReference type="SUPFAM" id="SSF49599">
    <property type="entry name" value="TRAF domain-like"/>
    <property type="match status" value="1"/>
</dbReference>
<keyword evidence="9" id="KW-0862">Zinc</keyword>
<sequence>MKLVSFLRSSGGSTSLCALVFFNKNLFLQRKMFEKLISFFKKSGIKKNNSLAQLTTDEKCELKKLQSVPNLKEYGKKHCNFYTFVPISCTGTSDGYDEAISDEENVVDNRLRQKIITDGLCKICLESLQLRRIFSCITCNKIVCADCFSKVIHCPYCRNPTISKRERNLEQFVNSLVLPCKNFSNGCNKLIKSNNRRNHESACRYNDLRCPIGHKSCKWNGLTTELLSHLKEQHLIAPTNGYGLTIVINDFWKKMSFKSDIEHKFLECYHQLFYLRVTYQGGVLSTSLKKLIFLTDVSDSVKETLKQFNVNVTIITDNTKKYEQVYLIKDKRSSKFFIDCGRLLADDIFDFIKVEFKILLTD</sequence>
<evidence type="ECO:0000313" key="13">
    <source>
        <dbReference type="EMBL" id="KAH0547016.1"/>
    </source>
</evidence>
<dbReference type="GO" id="GO:0061630">
    <property type="term" value="F:ubiquitin protein ligase activity"/>
    <property type="evidence" value="ECO:0007669"/>
    <property type="project" value="UniProtKB-EC"/>
</dbReference>
<protein>
    <recommendedName>
        <fullName evidence="4">RING-type E3 ubiquitin transferase</fullName>
        <ecNumber evidence="4">2.3.2.27</ecNumber>
    </recommendedName>
</protein>
<dbReference type="Gene3D" id="3.30.40.10">
    <property type="entry name" value="Zinc/RING finger domain, C3HC4 (zinc finger)"/>
    <property type="match status" value="1"/>
</dbReference>
<feature type="domain" description="SIAH-type" evidence="12">
    <location>
        <begin position="175"/>
        <end position="235"/>
    </location>
</feature>
<dbReference type="PANTHER" id="PTHR10315">
    <property type="entry name" value="E3 UBIQUITIN PROTEIN LIGASE SIAH"/>
    <property type="match status" value="1"/>
</dbReference>
<comment type="caution">
    <text evidence="13">The sequence shown here is derived from an EMBL/GenBank/DDBJ whole genome shotgun (WGS) entry which is preliminary data.</text>
</comment>
<evidence type="ECO:0000256" key="6">
    <source>
        <dbReference type="ARBA" id="ARBA00022723"/>
    </source>
</evidence>
<dbReference type="PROSITE" id="PS51081">
    <property type="entry name" value="ZF_SIAH"/>
    <property type="match status" value="1"/>
</dbReference>
<dbReference type="InterPro" id="IPR052088">
    <property type="entry name" value="E3_ubiquitin-ligase_SINA"/>
</dbReference>
<dbReference type="AlphaFoldDB" id="A0AAV7I9W1"/>
<dbReference type="PROSITE" id="PS50089">
    <property type="entry name" value="ZF_RING_2"/>
    <property type="match status" value="1"/>
</dbReference>
<reference evidence="13 14" key="1">
    <citation type="journal article" date="2021" name="J. Hered.">
        <title>A chromosome-level genome assembly of the parasitoid wasp, Cotesia glomerata (Hymenoptera: Braconidae).</title>
        <authorList>
            <person name="Pinto B.J."/>
            <person name="Weis J.J."/>
            <person name="Gamble T."/>
            <person name="Ode P.J."/>
            <person name="Paul R."/>
            <person name="Zaspel J.M."/>
        </authorList>
    </citation>
    <scope>NUCLEOTIDE SEQUENCE [LARGE SCALE GENOMIC DNA]</scope>
    <source>
        <strain evidence="13">CgM1</strain>
    </source>
</reference>
<evidence type="ECO:0000256" key="2">
    <source>
        <dbReference type="ARBA" id="ARBA00004906"/>
    </source>
</evidence>
<evidence type="ECO:0000256" key="7">
    <source>
        <dbReference type="ARBA" id="ARBA00022771"/>
    </source>
</evidence>
<keyword evidence="5" id="KW-0808">Transferase</keyword>
<keyword evidence="8" id="KW-0833">Ubl conjugation pathway</keyword>
<evidence type="ECO:0000259" key="11">
    <source>
        <dbReference type="PROSITE" id="PS50089"/>
    </source>
</evidence>
<accession>A0AAV7I9W1</accession>
<evidence type="ECO:0000256" key="10">
    <source>
        <dbReference type="PROSITE-ProRule" id="PRU00455"/>
    </source>
</evidence>
<evidence type="ECO:0000256" key="1">
    <source>
        <dbReference type="ARBA" id="ARBA00000900"/>
    </source>
</evidence>
<dbReference type="InterPro" id="IPR013083">
    <property type="entry name" value="Znf_RING/FYVE/PHD"/>
</dbReference>
<keyword evidence="6" id="KW-0479">Metal-binding</keyword>
<feature type="domain" description="RING-type" evidence="11">
    <location>
        <begin position="121"/>
        <end position="158"/>
    </location>
</feature>
<comment type="similarity">
    <text evidence="3">Belongs to the SINA (Seven in absentia) family.</text>
</comment>
<dbReference type="InterPro" id="IPR013010">
    <property type="entry name" value="Znf_SIAH"/>
</dbReference>
<proteinExistence type="inferred from homology"/>
<evidence type="ECO:0000256" key="5">
    <source>
        <dbReference type="ARBA" id="ARBA00022679"/>
    </source>
</evidence>
<dbReference type="Pfam" id="PF21361">
    <property type="entry name" value="Sina_ZnF"/>
    <property type="match status" value="1"/>
</dbReference>
<name>A0AAV7I9W1_COTGL</name>
<dbReference type="GO" id="GO:0005737">
    <property type="term" value="C:cytoplasm"/>
    <property type="evidence" value="ECO:0007669"/>
    <property type="project" value="TreeGrafter"/>
</dbReference>
<dbReference type="FunFam" id="3.30.40.10:FF:000041">
    <property type="entry name" value="E3 ubiquitin-protein ligase SINAT3"/>
    <property type="match status" value="1"/>
</dbReference>
<dbReference type="EMBL" id="JAHXZJ010002237">
    <property type="protein sequence ID" value="KAH0547016.1"/>
    <property type="molecule type" value="Genomic_DNA"/>
</dbReference>
<evidence type="ECO:0000256" key="3">
    <source>
        <dbReference type="ARBA" id="ARBA00009119"/>
    </source>
</evidence>
<comment type="pathway">
    <text evidence="2">Protein modification; protein ubiquitination.</text>
</comment>
<organism evidence="13 14">
    <name type="scientific">Cotesia glomerata</name>
    <name type="common">Lepidopteran parasitic wasp</name>
    <name type="synonym">Apanteles glomeratus</name>
    <dbReference type="NCBI Taxonomy" id="32391"/>
    <lineage>
        <taxon>Eukaryota</taxon>
        <taxon>Metazoa</taxon>
        <taxon>Ecdysozoa</taxon>
        <taxon>Arthropoda</taxon>
        <taxon>Hexapoda</taxon>
        <taxon>Insecta</taxon>
        <taxon>Pterygota</taxon>
        <taxon>Neoptera</taxon>
        <taxon>Endopterygota</taxon>
        <taxon>Hymenoptera</taxon>
        <taxon>Apocrita</taxon>
        <taxon>Ichneumonoidea</taxon>
        <taxon>Braconidae</taxon>
        <taxon>Microgastrinae</taxon>
        <taxon>Cotesia</taxon>
    </lineage>
</organism>
<dbReference type="GO" id="GO:0008270">
    <property type="term" value="F:zinc ion binding"/>
    <property type="evidence" value="ECO:0007669"/>
    <property type="project" value="UniProtKB-KW"/>
</dbReference>
<keyword evidence="14" id="KW-1185">Reference proteome</keyword>
<evidence type="ECO:0000256" key="8">
    <source>
        <dbReference type="ARBA" id="ARBA00022786"/>
    </source>
</evidence>
<dbReference type="PANTHER" id="PTHR10315:SF117">
    <property type="entry name" value="RING-TYPE E3 UBIQUITIN TRANSFERASE"/>
    <property type="match status" value="1"/>
</dbReference>
<comment type="catalytic activity">
    <reaction evidence="1">
        <text>S-ubiquitinyl-[E2 ubiquitin-conjugating enzyme]-L-cysteine + [acceptor protein]-L-lysine = [E2 ubiquitin-conjugating enzyme]-L-cysteine + N(6)-ubiquitinyl-[acceptor protein]-L-lysine.</text>
        <dbReference type="EC" id="2.3.2.27"/>
    </reaction>
</comment>
<dbReference type="Proteomes" id="UP000826195">
    <property type="component" value="Unassembled WGS sequence"/>
</dbReference>
<evidence type="ECO:0000259" key="12">
    <source>
        <dbReference type="PROSITE" id="PS51081"/>
    </source>
</evidence>
<evidence type="ECO:0000256" key="4">
    <source>
        <dbReference type="ARBA" id="ARBA00012483"/>
    </source>
</evidence>